<dbReference type="Gene3D" id="3.50.50.60">
    <property type="entry name" value="FAD/NAD(P)-binding domain"/>
    <property type="match status" value="1"/>
</dbReference>
<comment type="similarity">
    <text evidence="3">Belongs to the 3-hydroxybenzoate 6-hydroxylase family.</text>
</comment>
<dbReference type="InterPro" id="IPR044560">
    <property type="entry name" value="MOase"/>
</dbReference>
<dbReference type="Proteomes" id="UP000076630">
    <property type="component" value="Unassembled WGS sequence"/>
</dbReference>
<evidence type="ECO:0000256" key="1">
    <source>
        <dbReference type="ARBA" id="ARBA00023002"/>
    </source>
</evidence>
<evidence type="ECO:0000313" key="5">
    <source>
        <dbReference type="EMBL" id="KZE83392.1"/>
    </source>
</evidence>
<sequence length="376" mass="42171">MKVAIIGAGIAGLTTALGLKKAGISFVIYEGAQEIKPVGTGIIIANNAMQVYRYFGLDDKIRQRGNRISAMNITDMKLKVLSKNELKSFEEKYSLTNVAIHRASLHQLLVGEVGEENIVVNKRLAKVEKGNTGDYTLSFEDGTTAEYAYVIGADGVNSKTRKYLFGDMPLRQTKQICWRGVTEYKLPEKYQHELVEGWGKGKRFGIVKLDGNKVYWYFLLDEDIYNKAPSLSLHLSDCDSMISELIKNTPESGWYKNDLYDLAPMDVWYKDRVCLIGDAAHATTPNLGQGACQAIEDAYVISKLLEQHSLEDALKRFPDVRRSKAHFVVNTSWKVGKMGHLKNPLLIALRNAVLKLTPSTIGDKQLSRLFELDKIE</sequence>
<dbReference type="InterPro" id="IPR002938">
    <property type="entry name" value="FAD-bd"/>
</dbReference>
<keyword evidence="6" id="KW-1185">Reference proteome</keyword>
<dbReference type="SUPFAM" id="SSF51905">
    <property type="entry name" value="FAD/NAD(P)-binding domain"/>
    <property type="match status" value="1"/>
</dbReference>
<dbReference type="EMBL" id="LQNU01000039">
    <property type="protein sequence ID" value="KZE83392.1"/>
    <property type="molecule type" value="Genomic_DNA"/>
</dbReference>
<accession>A0A164A9F3</accession>
<dbReference type="PANTHER" id="PTHR45934">
    <property type="entry name" value="FAD/NAD(P)-BINDING OXIDOREDUCTASE FAMILY PROTEIN"/>
    <property type="match status" value="1"/>
</dbReference>
<keyword evidence="1" id="KW-0560">Oxidoreductase</keyword>
<dbReference type="InterPro" id="IPR036188">
    <property type="entry name" value="FAD/NAD-bd_sf"/>
</dbReference>
<name>A0A164A9F3_9FLAO</name>
<proteinExistence type="inferred from homology"/>
<dbReference type="GO" id="GO:0004497">
    <property type="term" value="F:monooxygenase activity"/>
    <property type="evidence" value="ECO:0007669"/>
    <property type="project" value="UniProtKB-KW"/>
</dbReference>
<dbReference type="OrthoDB" id="9766816at2"/>
<evidence type="ECO:0000256" key="3">
    <source>
        <dbReference type="ARBA" id="ARBA00024018"/>
    </source>
</evidence>
<dbReference type="PRINTS" id="PR00420">
    <property type="entry name" value="RNGMNOXGNASE"/>
</dbReference>
<gene>
    <name evidence="5" type="ORF">AV926_00285</name>
</gene>
<evidence type="ECO:0000256" key="2">
    <source>
        <dbReference type="ARBA" id="ARBA00023033"/>
    </source>
</evidence>
<dbReference type="GO" id="GO:0071949">
    <property type="term" value="F:FAD binding"/>
    <property type="evidence" value="ECO:0007669"/>
    <property type="project" value="InterPro"/>
</dbReference>
<feature type="domain" description="FAD-binding" evidence="4">
    <location>
        <begin position="2"/>
        <end position="308"/>
    </location>
</feature>
<dbReference type="AlphaFoldDB" id="A0A164A9F3"/>
<comment type="caution">
    <text evidence="5">The sequence shown here is derived from an EMBL/GenBank/DDBJ whole genome shotgun (WGS) entry which is preliminary data.</text>
</comment>
<evidence type="ECO:0000313" key="6">
    <source>
        <dbReference type="Proteomes" id="UP000076630"/>
    </source>
</evidence>
<reference evidence="5 6" key="1">
    <citation type="submission" date="2016-01" db="EMBL/GenBank/DDBJ databases">
        <title>Whole genome sequencing of Myroides marinus L41.</title>
        <authorList>
            <person name="Hong K.W."/>
        </authorList>
    </citation>
    <scope>NUCLEOTIDE SEQUENCE [LARGE SCALE GENOMIC DNA]</scope>
    <source>
        <strain evidence="5 6">L41</strain>
    </source>
</reference>
<dbReference type="RefSeq" id="WP_038984719.1">
    <property type="nucleotide sequence ID" value="NZ_JWJO01000006.1"/>
</dbReference>
<organism evidence="5 6">
    <name type="scientific">Myroides marinus</name>
    <dbReference type="NCBI Taxonomy" id="703342"/>
    <lineage>
        <taxon>Bacteria</taxon>
        <taxon>Pseudomonadati</taxon>
        <taxon>Bacteroidota</taxon>
        <taxon>Flavobacteriia</taxon>
        <taxon>Flavobacteriales</taxon>
        <taxon>Flavobacteriaceae</taxon>
        <taxon>Myroides</taxon>
    </lineage>
</organism>
<dbReference type="PANTHER" id="PTHR45934:SF9">
    <property type="entry name" value="FAD_NAD(P)-BINDING OXIDOREDUCTASE FAMILY PROTEIN"/>
    <property type="match status" value="1"/>
</dbReference>
<dbReference type="Pfam" id="PF01494">
    <property type="entry name" value="FAD_binding_3"/>
    <property type="match status" value="1"/>
</dbReference>
<evidence type="ECO:0000259" key="4">
    <source>
        <dbReference type="Pfam" id="PF01494"/>
    </source>
</evidence>
<protein>
    <recommendedName>
        <fullName evidence="4">FAD-binding domain-containing protein</fullName>
    </recommendedName>
</protein>
<keyword evidence="2" id="KW-0503">Monooxygenase</keyword>